<name>A0A1T4TC97_9ACTN</name>
<protein>
    <submittedName>
        <fullName evidence="1">Uncharacterized protein</fullName>
    </submittedName>
</protein>
<dbReference type="STRING" id="1122192.SAMN02745673_04775"/>
<evidence type="ECO:0000313" key="2">
    <source>
        <dbReference type="Proteomes" id="UP000190637"/>
    </source>
</evidence>
<dbReference type="RefSeq" id="WP_078763992.1">
    <property type="nucleotide sequence ID" value="NZ_FUWS01000018.1"/>
</dbReference>
<proteinExistence type="predicted"/>
<keyword evidence="2" id="KW-1185">Reference proteome</keyword>
<accession>A0A1T4TC97</accession>
<dbReference type="AlphaFoldDB" id="A0A1T4TC97"/>
<reference evidence="1 2" key="1">
    <citation type="submission" date="2017-02" db="EMBL/GenBank/DDBJ databases">
        <authorList>
            <person name="Peterson S.W."/>
        </authorList>
    </citation>
    <scope>NUCLEOTIDE SEQUENCE [LARGE SCALE GENOMIC DNA]</scope>
    <source>
        <strain evidence="1 2">DSM 45154</strain>
    </source>
</reference>
<dbReference type="EMBL" id="FUWS01000018">
    <property type="protein sequence ID" value="SKA38016.1"/>
    <property type="molecule type" value="Genomic_DNA"/>
</dbReference>
<dbReference type="Proteomes" id="UP000190637">
    <property type="component" value="Unassembled WGS sequence"/>
</dbReference>
<organism evidence="1 2">
    <name type="scientific">Marinactinospora thermotolerans DSM 45154</name>
    <dbReference type="NCBI Taxonomy" id="1122192"/>
    <lineage>
        <taxon>Bacteria</taxon>
        <taxon>Bacillati</taxon>
        <taxon>Actinomycetota</taxon>
        <taxon>Actinomycetes</taxon>
        <taxon>Streptosporangiales</taxon>
        <taxon>Nocardiopsidaceae</taxon>
        <taxon>Marinactinospora</taxon>
    </lineage>
</organism>
<dbReference type="OrthoDB" id="3436326at2"/>
<evidence type="ECO:0000313" key="1">
    <source>
        <dbReference type="EMBL" id="SKA38016.1"/>
    </source>
</evidence>
<sequence>MDVQGLAGRIRETSYGPASAQAVERQVAAIARRLGELAADFGYDADDLTPPQAAALEDSYVAERTFPHVEADDIREIHEAHEPGAIPHNDDITVLAVDPELWEDYAIMSAGEAQRLGFRVLYHAARLAERLDGAELTDDLAERIAWEVTSEVAPG</sequence>
<gene>
    <name evidence="1" type="ORF">SAMN02745673_04775</name>
</gene>